<keyword evidence="3" id="KW-1185">Reference proteome</keyword>
<reference evidence="2" key="2">
    <citation type="submission" date="2025-08" db="UniProtKB">
        <authorList>
            <consortium name="Ensembl"/>
        </authorList>
    </citation>
    <scope>IDENTIFICATION</scope>
</reference>
<dbReference type="PANTHER" id="PTHR23022">
    <property type="entry name" value="TRANSPOSABLE ELEMENT-RELATED"/>
    <property type="match status" value="1"/>
</dbReference>
<sequence length="232" mass="26174">MSAASIAAEVEGVGGQPVSAQIIRHTLHQIGLHGCCPRRKPLLKMMHKKARKQFAEDRQTKDMDYWNHVLWSDETKINLFGSDGVKRVWRQPGEEYKEKCVLPTVKHGGGIVMVWGCMSAAGIGELQFIEGTMNANLFFDILKQSMIPSLRRLGLRAVFQHDNDPKHLQDNHCLAKEAERKGDGLAKHVSGPNPIEHLWAILKQKVEECKVSNIHQLSDVVMEEWKRTPVAT</sequence>
<dbReference type="PANTHER" id="PTHR23022:SF135">
    <property type="entry name" value="SI:DKEY-77F5.3"/>
    <property type="match status" value="1"/>
</dbReference>
<dbReference type="AlphaFoldDB" id="A0AAY5KZS3"/>
<dbReference type="Proteomes" id="UP000265140">
    <property type="component" value="Chromosome 24"/>
</dbReference>
<reference evidence="2 3" key="1">
    <citation type="submission" date="2020-02" db="EMBL/GenBank/DDBJ databases">
        <title>Esox lucius (northern pike) genome, fEsoLuc1, primary haplotype.</title>
        <authorList>
            <person name="Myers G."/>
            <person name="Karagic N."/>
            <person name="Meyer A."/>
            <person name="Pippel M."/>
            <person name="Reichard M."/>
            <person name="Winkler S."/>
            <person name="Tracey A."/>
            <person name="Sims Y."/>
            <person name="Howe K."/>
            <person name="Rhie A."/>
            <person name="Formenti G."/>
            <person name="Durbin R."/>
            <person name="Fedrigo O."/>
            <person name="Jarvis E.D."/>
        </authorList>
    </citation>
    <scope>NUCLEOTIDE SEQUENCE [LARGE SCALE GENOMIC DNA]</scope>
</reference>
<feature type="domain" description="Transposase Tc1-like" evidence="1">
    <location>
        <begin position="1"/>
        <end position="58"/>
    </location>
</feature>
<dbReference type="Pfam" id="PF01498">
    <property type="entry name" value="HTH_Tnp_Tc3_2"/>
    <property type="match status" value="1"/>
</dbReference>
<dbReference type="InterPro" id="IPR036397">
    <property type="entry name" value="RNaseH_sf"/>
</dbReference>
<dbReference type="GO" id="GO:0015074">
    <property type="term" value="P:DNA integration"/>
    <property type="evidence" value="ECO:0007669"/>
    <property type="project" value="InterPro"/>
</dbReference>
<accession>A0AAY5KZS3</accession>
<evidence type="ECO:0000313" key="3">
    <source>
        <dbReference type="Proteomes" id="UP000265140"/>
    </source>
</evidence>
<evidence type="ECO:0000313" key="2">
    <source>
        <dbReference type="Ensembl" id="ENSELUP00000094246.1"/>
    </source>
</evidence>
<dbReference type="Gene3D" id="3.30.420.10">
    <property type="entry name" value="Ribonuclease H-like superfamily/Ribonuclease H"/>
    <property type="match status" value="1"/>
</dbReference>
<name>A0AAY5KZS3_ESOLU</name>
<dbReference type="InterPro" id="IPR002492">
    <property type="entry name" value="Transposase_Tc1-like"/>
</dbReference>
<dbReference type="GO" id="GO:0006313">
    <property type="term" value="P:DNA transposition"/>
    <property type="evidence" value="ECO:0007669"/>
    <property type="project" value="InterPro"/>
</dbReference>
<reference evidence="2" key="3">
    <citation type="submission" date="2025-09" db="UniProtKB">
        <authorList>
            <consortium name="Ensembl"/>
        </authorList>
    </citation>
    <scope>IDENTIFICATION</scope>
</reference>
<dbReference type="InterPro" id="IPR052338">
    <property type="entry name" value="Transposase_5"/>
</dbReference>
<dbReference type="GO" id="GO:0003677">
    <property type="term" value="F:DNA binding"/>
    <property type="evidence" value="ECO:0007669"/>
    <property type="project" value="InterPro"/>
</dbReference>
<proteinExistence type="predicted"/>
<dbReference type="GeneTree" id="ENSGT01150000286914"/>
<organism evidence="2 3">
    <name type="scientific">Esox lucius</name>
    <name type="common">Northern pike</name>
    <dbReference type="NCBI Taxonomy" id="8010"/>
    <lineage>
        <taxon>Eukaryota</taxon>
        <taxon>Metazoa</taxon>
        <taxon>Chordata</taxon>
        <taxon>Craniata</taxon>
        <taxon>Vertebrata</taxon>
        <taxon>Euteleostomi</taxon>
        <taxon>Actinopterygii</taxon>
        <taxon>Neopterygii</taxon>
        <taxon>Teleostei</taxon>
        <taxon>Protacanthopterygii</taxon>
        <taxon>Esociformes</taxon>
        <taxon>Esocidae</taxon>
        <taxon>Esox</taxon>
    </lineage>
</organism>
<evidence type="ECO:0000259" key="1">
    <source>
        <dbReference type="Pfam" id="PF01498"/>
    </source>
</evidence>
<protein>
    <recommendedName>
        <fullName evidence="1">Transposase Tc1-like domain-containing protein</fullName>
    </recommendedName>
</protein>
<dbReference type="Ensembl" id="ENSELUT00000098564.1">
    <property type="protein sequence ID" value="ENSELUP00000094246.1"/>
    <property type="gene ID" value="ENSELUG00000045324.1"/>
</dbReference>